<gene>
    <name evidence="1" type="ORF">ASJ82_00620</name>
    <name evidence="2" type="ORF">MSCUN_12030</name>
</gene>
<dbReference type="SUPFAM" id="SSF46689">
    <property type="entry name" value="Homeodomain-like"/>
    <property type="match status" value="1"/>
</dbReference>
<name>A0A2A2HD61_9EURY</name>
<keyword evidence="3" id="KW-1185">Reference proteome</keyword>
<dbReference type="RefSeq" id="WP_095608750.1">
    <property type="nucleotide sequence ID" value="NZ_LMVN01000019.1"/>
</dbReference>
<accession>A0A2A2HD61</accession>
<dbReference type="AlphaFoldDB" id="A0A2A2HD61"/>
<dbReference type="Proteomes" id="UP000217528">
    <property type="component" value="Unassembled WGS sequence"/>
</dbReference>
<dbReference type="Gene3D" id="1.10.10.10">
    <property type="entry name" value="Winged helix-like DNA-binding domain superfamily/Winged helix DNA-binding domain"/>
    <property type="match status" value="1"/>
</dbReference>
<organism evidence="1 3">
    <name type="scientific">Methanosphaera cuniculi</name>
    <dbReference type="NCBI Taxonomy" id="1077256"/>
    <lineage>
        <taxon>Archaea</taxon>
        <taxon>Methanobacteriati</taxon>
        <taxon>Methanobacteriota</taxon>
        <taxon>Methanomada group</taxon>
        <taxon>Methanobacteria</taxon>
        <taxon>Methanobacteriales</taxon>
        <taxon>Methanobacteriaceae</taxon>
        <taxon>Methanosphaera</taxon>
    </lineage>
</organism>
<evidence type="ECO:0000313" key="3">
    <source>
        <dbReference type="Proteomes" id="UP000217528"/>
    </source>
</evidence>
<evidence type="ECO:0000313" key="4">
    <source>
        <dbReference type="Proteomes" id="UP000246004"/>
    </source>
</evidence>
<reference evidence="1 3" key="2">
    <citation type="journal article" date="2017" name="BMC Genomics">
        <title>Genomic analysis of methanogenic archaea reveals a shift towards energy conservation.</title>
        <authorList>
            <person name="Gilmore S.P."/>
            <person name="Henske J.K."/>
            <person name="Sexton J.A."/>
            <person name="Solomon K.V."/>
            <person name="Seppala S."/>
            <person name="Yoo J.I."/>
            <person name="Huyett L.M."/>
            <person name="Pressman A."/>
            <person name="Cogan J.Z."/>
            <person name="Kivenson V."/>
            <person name="Peng X."/>
            <person name="Tan Y."/>
            <person name="Valentine D.L."/>
            <person name="O'Malley M.A."/>
        </authorList>
    </citation>
    <scope>NUCLEOTIDE SEQUENCE [LARGE SCALE GENOMIC DNA]</scope>
    <source>
        <strain evidence="1 3">1R-7</strain>
    </source>
</reference>
<evidence type="ECO:0000313" key="2">
    <source>
        <dbReference type="EMBL" id="PWL07960.1"/>
    </source>
</evidence>
<dbReference type="EMBL" id="LWMS01000042">
    <property type="protein sequence ID" value="PWL07960.1"/>
    <property type="molecule type" value="Genomic_DNA"/>
</dbReference>
<sequence>MSSKIHVNKTLTSRLIIEILDNNPDLEEIECPQSLYERTSETYLDALGELGIKISVIEQRGRPKKYDENLKSQINSMIDEGLNPKAIAKRLHIDVKTVYYLKNKKLKQGLKSKYSDETKREIFELRENDVSVKTISSLLDIPVRTIYYILKNDKKNNPNIEGEN</sequence>
<dbReference type="EMBL" id="LMVN01000019">
    <property type="protein sequence ID" value="PAV07379.1"/>
    <property type="molecule type" value="Genomic_DNA"/>
</dbReference>
<dbReference type="InterPro" id="IPR009057">
    <property type="entry name" value="Homeodomain-like_sf"/>
</dbReference>
<dbReference type="InterPro" id="IPR036388">
    <property type="entry name" value="WH-like_DNA-bd_sf"/>
</dbReference>
<dbReference type="OrthoDB" id="85471at2157"/>
<reference evidence="2 4" key="1">
    <citation type="submission" date="2016-04" db="EMBL/GenBank/DDBJ databases">
        <title>Genome sequence of Methanosphaera cuniculi DSM 4103.</title>
        <authorList>
            <person name="Poehlein A."/>
            <person name="Seedorf H."/>
            <person name="Daniel R."/>
        </authorList>
    </citation>
    <scope>NUCLEOTIDE SEQUENCE [LARGE SCALE GENOMIC DNA]</scope>
    <source>
        <strain evidence="2 4">DSM 4103</strain>
    </source>
</reference>
<protein>
    <submittedName>
        <fullName evidence="1 2">Resolvase</fullName>
    </submittedName>
</protein>
<dbReference type="Proteomes" id="UP000246004">
    <property type="component" value="Unassembled WGS sequence"/>
</dbReference>
<proteinExistence type="predicted"/>
<comment type="caution">
    <text evidence="1">The sequence shown here is derived from an EMBL/GenBank/DDBJ whole genome shotgun (WGS) entry which is preliminary data.</text>
</comment>
<dbReference type="Gene3D" id="1.10.10.60">
    <property type="entry name" value="Homeodomain-like"/>
    <property type="match status" value="1"/>
</dbReference>
<evidence type="ECO:0000313" key="1">
    <source>
        <dbReference type="EMBL" id="PAV07379.1"/>
    </source>
</evidence>